<feature type="domain" description="N-acetyltransferase" evidence="1">
    <location>
        <begin position="1"/>
        <end position="142"/>
    </location>
</feature>
<reference evidence="3" key="1">
    <citation type="submission" date="2017-05" db="EMBL/GenBank/DDBJ databases">
        <authorList>
            <person name="Macchi M."/>
            <person name="Festa S."/>
            <person name="Coppotelli B.M."/>
            <person name="Morelli I.S."/>
        </authorList>
    </citation>
    <scope>NUCLEOTIDE SEQUENCE [LARGE SCALE GENOMIC DNA]</scope>
    <source>
        <strain evidence="3">I</strain>
    </source>
</reference>
<name>A0A211ZQ35_9PROT</name>
<dbReference type="SUPFAM" id="SSF55729">
    <property type="entry name" value="Acyl-CoA N-acyltransferases (Nat)"/>
    <property type="match status" value="1"/>
</dbReference>
<dbReference type="EMBL" id="NHON01000014">
    <property type="protein sequence ID" value="OWJ67296.1"/>
    <property type="molecule type" value="Genomic_DNA"/>
</dbReference>
<dbReference type="InterPro" id="IPR000182">
    <property type="entry name" value="GNAT_dom"/>
</dbReference>
<organism evidence="2 3">
    <name type="scientific">Inquilinus limosus</name>
    <dbReference type="NCBI Taxonomy" id="171674"/>
    <lineage>
        <taxon>Bacteria</taxon>
        <taxon>Pseudomonadati</taxon>
        <taxon>Pseudomonadota</taxon>
        <taxon>Alphaproteobacteria</taxon>
        <taxon>Rhodospirillales</taxon>
        <taxon>Rhodospirillaceae</taxon>
        <taxon>Inquilinus</taxon>
    </lineage>
</organism>
<protein>
    <submittedName>
        <fullName evidence="2">GNAT family N-acetyltransferase</fullName>
    </submittedName>
</protein>
<dbReference type="Gene3D" id="3.40.630.30">
    <property type="match status" value="1"/>
</dbReference>
<gene>
    <name evidence="2" type="ORF">BWR60_09880</name>
</gene>
<dbReference type="PROSITE" id="PS51186">
    <property type="entry name" value="GNAT"/>
    <property type="match status" value="1"/>
</dbReference>
<keyword evidence="3" id="KW-1185">Reference proteome</keyword>
<accession>A0A211ZQ35</accession>
<comment type="caution">
    <text evidence="2">The sequence shown here is derived from an EMBL/GenBank/DDBJ whole genome shotgun (WGS) entry which is preliminary data.</text>
</comment>
<dbReference type="OrthoDB" id="9787920at2"/>
<dbReference type="InterPro" id="IPR016181">
    <property type="entry name" value="Acyl_CoA_acyltransferase"/>
</dbReference>
<dbReference type="CDD" id="cd04301">
    <property type="entry name" value="NAT_SF"/>
    <property type="match status" value="1"/>
</dbReference>
<evidence type="ECO:0000313" key="3">
    <source>
        <dbReference type="Proteomes" id="UP000196655"/>
    </source>
</evidence>
<sequence>MSDPEIVMTETADDRLEALINDGLNAYNDAVTGYSDRRPLSVVVRDPDSGEILGGAKGRTSLGVLFVELFWLPERLRGGGLGSRILRMMEEEGRRRGCRAGILFTISFQAPEFYRRQGWRVFGEVACDPPGTSRVFMTKDLS</sequence>
<proteinExistence type="predicted"/>
<dbReference type="AlphaFoldDB" id="A0A211ZQ35"/>
<dbReference type="GO" id="GO:0016747">
    <property type="term" value="F:acyltransferase activity, transferring groups other than amino-acyl groups"/>
    <property type="evidence" value="ECO:0007669"/>
    <property type="project" value="InterPro"/>
</dbReference>
<dbReference type="RefSeq" id="WP_088150847.1">
    <property type="nucleotide sequence ID" value="NZ_NHON01000014.1"/>
</dbReference>
<evidence type="ECO:0000259" key="1">
    <source>
        <dbReference type="PROSITE" id="PS51186"/>
    </source>
</evidence>
<keyword evidence="2" id="KW-0808">Transferase</keyword>
<dbReference type="Pfam" id="PF00583">
    <property type="entry name" value="Acetyltransf_1"/>
    <property type="match status" value="1"/>
</dbReference>
<evidence type="ECO:0000313" key="2">
    <source>
        <dbReference type="EMBL" id="OWJ67296.1"/>
    </source>
</evidence>
<dbReference type="Proteomes" id="UP000196655">
    <property type="component" value="Unassembled WGS sequence"/>
</dbReference>